<protein>
    <submittedName>
        <fullName evidence="1">Unnamed protein product</fullName>
    </submittedName>
</protein>
<evidence type="ECO:0000313" key="2">
    <source>
        <dbReference type="Proteomes" id="UP001165101"/>
    </source>
</evidence>
<sequence length="426" mass="46386">MSSTNSASSPRRRGRFGGFANGSSHFPTSSFTANKNTEIRRLFPTVGPFGGGDVTALFQNGGVPDSLTALGNADSSDSDDDDLFKPTDPNDTSSKLNVSNNSNTTINPNVITAAINGMAGNPGAGAASGALNKKKNTLADTDPLGIDTNIDFSVVGGLDNYINQLKEMITLPLLYPEVYSKFHITPPRGVLFHGPPGTGKTLMARALAASCSSQDKKITFFMRKGADCLSKWVGEAERHLRLLFEEAKQQQPSIIFFDEIDGLAPVRSSKQEQIHASIVSTLLALMDGMDNRGQVIVIGATNRPDSIDPALRRPGRFDREFYFPLPDLKSREEILRIHMRKWDNQLDPKFIKQLSVLTKGYGGADLRALCTESALNSIQRAYPQIYASTDKLKINLNKIKVIPSDFTRALSKIIPSSARSAKKLIH</sequence>
<gene>
    <name evidence="1" type="ORF">Cboi01_000516300</name>
</gene>
<name>A0ACB5U019_CANBO</name>
<comment type="caution">
    <text evidence="1">The sequence shown here is derived from an EMBL/GenBank/DDBJ whole genome shotgun (WGS) entry which is preliminary data.</text>
</comment>
<evidence type="ECO:0000313" key="1">
    <source>
        <dbReference type="EMBL" id="GME99024.1"/>
    </source>
</evidence>
<dbReference type="EMBL" id="BSXV01003797">
    <property type="protein sequence ID" value="GME99024.1"/>
    <property type="molecule type" value="Genomic_DNA"/>
</dbReference>
<accession>A0ACB5U019</accession>
<keyword evidence="2" id="KW-1185">Reference proteome</keyword>
<proteinExistence type="predicted"/>
<dbReference type="Proteomes" id="UP001165101">
    <property type="component" value="Unassembled WGS sequence"/>
</dbReference>
<reference evidence="1" key="1">
    <citation type="submission" date="2023-04" db="EMBL/GenBank/DDBJ databases">
        <title>Candida boidinii NBRC 1967.</title>
        <authorList>
            <person name="Ichikawa N."/>
            <person name="Sato H."/>
            <person name="Tonouchi N."/>
        </authorList>
    </citation>
    <scope>NUCLEOTIDE SEQUENCE</scope>
    <source>
        <strain evidence="1">NBRC 1967</strain>
    </source>
</reference>
<organism evidence="1 2">
    <name type="scientific">Candida boidinii</name>
    <name type="common">Yeast</name>
    <dbReference type="NCBI Taxonomy" id="5477"/>
    <lineage>
        <taxon>Eukaryota</taxon>
        <taxon>Fungi</taxon>
        <taxon>Dikarya</taxon>
        <taxon>Ascomycota</taxon>
        <taxon>Saccharomycotina</taxon>
        <taxon>Pichiomycetes</taxon>
        <taxon>Pichiales</taxon>
        <taxon>Pichiaceae</taxon>
        <taxon>Ogataea</taxon>
        <taxon>Ogataea/Candida clade</taxon>
    </lineage>
</organism>